<keyword evidence="7" id="KW-1185">Reference proteome</keyword>
<evidence type="ECO:0000259" key="5">
    <source>
        <dbReference type="PROSITE" id="PS50110"/>
    </source>
</evidence>
<dbReference type="Pfam" id="PF00196">
    <property type="entry name" value="GerE"/>
    <property type="match status" value="1"/>
</dbReference>
<dbReference type="InterPro" id="IPR000792">
    <property type="entry name" value="Tscrpt_reg_LuxR_C"/>
</dbReference>
<dbReference type="Proteomes" id="UP000748752">
    <property type="component" value="Unassembled WGS sequence"/>
</dbReference>
<gene>
    <name evidence="6" type="ORF">CKO31_15190</name>
</gene>
<dbReference type="SUPFAM" id="SSF46894">
    <property type="entry name" value="C-terminal effector domain of the bipartite response regulators"/>
    <property type="match status" value="1"/>
</dbReference>
<dbReference type="SMART" id="SM00448">
    <property type="entry name" value="REC"/>
    <property type="match status" value="1"/>
</dbReference>
<keyword evidence="2" id="KW-0238">DNA-binding</keyword>
<keyword evidence="1 3" id="KW-0597">Phosphoprotein</keyword>
<dbReference type="PROSITE" id="PS50043">
    <property type="entry name" value="HTH_LUXR_2"/>
    <property type="match status" value="1"/>
</dbReference>
<dbReference type="SUPFAM" id="SSF52172">
    <property type="entry name" value="CheY-like"/>
    <property type="match status" value="1"/>
</dbReference>
<dbReference type="InterPro" id="IPR051015">
    <property type="entry name" value="EvgA-like"/>
</dbReference>
<evidence type="ECO:0000256" key="1">
    <source>
        <dbReference type="ARBA" id="ARBA00022553"/>
    </source>
</evidence>
<feature type="domain" description="HTH luxR-type" evidence="4">
    <location>
        <begin position="151"/>
        <end position="216"/>
    </location>
</feature>
<dbReference type="Gene3D" id="3.40.50.2300">
    <property type="match status" value="1"/>
</dbReference>
<dbReference type="InterPro" id="IPR016032">
    <property type="entry name" value="Sig_transdc_resp-reg_C-effctor"/>
</dbReference>
<dbReference type="SMART" id="SM00421">
    <property type="entry name" value="HTH_LUXR"/>
    <property type="match status" value="1"/>
</dbReference>
<evidence type="ECO:0000313" key="7">
    <source>
        <dbReference type="Proteomes" id="UP000748752"/>
    </source>
</evidence>
<dbReference type="PROSITE" id="PS50110">
    <property type="entry name" value="RESPONSE_REGULATORY"/>
    <property type="match status" value="1"/>
</dbReference>
<accession>A0ABS1CJF8</accession>
<reference evidence="6 7" key="1">
    <citation type="journal article" date="2020" name="Microorganisms">
        <title>Osmotic Adaptation and Compatible Solute Biosynthesis of Phototrophic Bacteria as Revealed from Genome Analyses.</title>
        <authorList>
            <person name="Imhoff J.F."/>
            <person name="Rahn T."/>
            <person name="Kunzel S."/>
            <person name="Keller A."/>
            <person name="Neulinger S.C."/>
        </authorList>
    </citation>
    <scope>NUCLEOTIDE SEQUENCE [LARGE SCALE GENOMIC DNA]</scope>
    <source>
        <strain evidence="6 7">DSM 6210</strain>
    </source>
</reference>
<dbReference type="PRINTS" id="PR00038">
    <property type="entry name" value="HTHLUXR"/>
</dbReference>
<feature type="modified residue" description="4-aspartylphosphate" evidence="3">
    <location>
        <position position="59"/>
    </location>
</feature>
<dbReference type="EMBL" id="NRRV01000038">
    <property type="protein sequence ID" value="MBK1632059.1"/>
    <property type="molecule type" value="Genomic_DNA"/>
</dbReference>
<evidence type="ECO:0000256" key="2">
    <source>
        <dbReference type="ARBA" id="ARBA00023125"/>
    </source>
</evidence>
<dbReference type="InterPro" id="IPR001789">
    <property type="entry name" value="Sig_transdc_resp-reg_receiver"/>
</dbReference>
<protein>
    <recommendedName>
        <fullName evidence="8">Response regulator transcription factor</fullName>
    </recommendedName>
</protein>
<name>A0ABS1CJF8_9GAMM</name>
<sequence>MEEPALNILVADDHALVRAGLIGALAQLDPEPHVFEAATAAEVMDCLAAVAELDLILLDLFMPGAVELDLLRQVCSSAGSVPVVVLSASESAAHVRAALELGAAGYVPKSSSSELLISALKLVLAGGVYMPAALMQAAPPAEMMTTRLPQAGELSTLLTGRQQEVLRLLGRGWSNKQIARALAVSDNTVKVHVAGVLRLLGASNRTEAVMLAQQRGFEFDGE</sequence>
<dbReference type="RefSeq" id="WP_200239250.1">
    <property type="nucleotide sequence ID" value="NZ_NRRV01000038.1"/>
</dbReference>
<proteinExistence type="predicted"/>
<dbReference type="CDD" id="cd06170">
    <property type="entry name" value="LuxR_C_like"/>
    <property type="match status" value="1"/>
</dbReference>
<evidence type="ECO:0000259" key="4">
    <source>
        <dbReference type="PROSITE" id="PS50043"/>
    </source>
</evidence>
<dbReference type="CDD" id="cd17535">
    <property type="entry name" value="REC_NarL-like"/>
    <property type="match status" value="1"/>
</dbReference>
<dbReference type="Pfam" id="PF00072">
    <property type="entry name" value="Response_reg"/>
    <property type="match status" value="1"/>
</dbReference>
<evidence type="ECO:0008006" key="8">
    <source>
        <dbReference type="Google" id="ProtNLM"/>
    </source>
</evidence>
<dbReference type="PANTHER" id="PTHR45566:SF1">
    <property type="entry name" value="HTH-TYPE TRANSCRIPTIONAL REGULATOR YHJB-RELATED"/>
    <property type="match status" value="1"/>
</dbReference>
<dbReference type="InterPro" id="IPR011006">
    <property type="entry name" value="CheY-like_superfamily"/>
</dbReference>
<comment type="caution">
    <text evidence="6">The sequence shown here is derived from an EMBL/GenBank/DDBJ whole genome shotgun (WGS) entry which is preliminary data.</text>
</comment>
<dbReference type="PANTHER" id="PTHR45566">
    <property type="entry name" value="HTH-TYPE TRANSCRIPTIONAL REGULATOR YHJB-RELATED"/>
    <property type="match status" value="1"/>
</dbReference>
<evidence type="ECO:0000313" key="6">
    <source>
        <dbReference type="EMBL" id="MBK1632059.1"/>
    </source>
</evidence>
<dbReference type="InterPro" id="IPR058245">
    <property type="entry name" value="NreC/VraR/RcsB-like_REC"/>
</dbReference>
<organism evidence="6 7">
    <name type="scientific">Thiohalocapsa halophila</name>
    <dbReference type="NCBI Taxonomy" id="69359"/>
    <lineage>
        <taxon>Bacteria</taxon>
        <taxon>Pseudomonadati</taxon>
        <taxon>Pseudomonadota</taxon>
        <taxon>Gammaproteobacteria</taxon>
        <taxon>Chromatiales</taxon>
        <taxon>Chromatiaceae</taxon>
        <taxon>Thiohalocapsa</taxon>
    </lineage>
</organism>
<feature type="domain" description="Response regulatory" evidence="5">
    <location>
        <begin position="7"/>
        <end position="124"/>
    </location>
</feature>
<evidence type="ECO:0000256" key="3">
    <source>
        <dbReference type="PROSITE-ProRule" id="PRU00169"/>
    </source>
</evidence>